<accession>A0A372JSF2</accession>
<dbReference type="InterPro" id="IPR007278">
    <property type="entry name" value="DUF397"/>
</dbReference>
<organism evidence="2 3">
    <name type="scientific">Actinomadura logoneensis</name>
    <dbReference type="NCBI Taxonomy" id="2293572"/>
    <lineage>
        <taxon>Bacteria</taxon>
        <taxon>Bacillati</taxon>
        <taxon>Actinomycetota</taxon>
        <taxon>Actinomycetes</taxon>
        <taxon>Streptosporangiales</taxon>
        <taxon>Thermomonosporaceae</taxon>
        <taxon>Actinomadura</taxon>
    </lineage>
</organism>
<feature type="domain" description="DUF397" evidence="1">
    <location>
        <begin position="4"/>
        <end position="39"/>
    </location>
</feature>
<evidence type="ECO:0000313" key="3">
    <source>
        <dbReference type="Proteomes" id="UP000261811"/>
    </source>
</evidence>
<dbReference type="AlphaFoldDB" id="A0A372JSF2"/>
<sequence length="43" mass="4384">MIPVWRTSSHSSPSGGDCVEIARLAVGAVGVRDSKDAAGLRSS</sequence>
<evidence type="ECO:0000313" key="2">
    <source>
        <dbReference type="EMBL" id="RFU42870.1"/>
    </source>
</evidence>
<dbReference type="Proteomes" id="UP000261811">
    <property type="component" value="Unassembled WGS sequence"/>
</dbReference>
<proteinExistence type="predicted"/>
<reference evidence="2 3" key="1">
    <citation type="submission" date="2018-08" db="EMBL/GenBank/DDBJ databases">
        <title>Actinomadura jelena sp. nov., a novel Actinomycete isolated from soil in Chad.</title>
        <authorList>
            <person name="Shi L."/>
        </authorList>
    </citation>
    <scope>NUCLEOTIDE SEQUENCE [LARGE SCALE GENOMIC DNA]</scope>
    <source>
        <strain evidence="2 3">NEAU-G17</strain>
    </source>
</reference>
<keyword evidence="3" id="KW-1185">Reference proteome</keyword>
<evidence type="ECO:0000259" key="1">
    <source>
        <dbReference type="Pfam" id="PF04149"/>
    </source>
</evidence>
<dbReference type="EMBL" id="QURH01000087">
    <property type="protein sequence ID" value="RFU42870.1"/>
    <property type="molecule type" value="Genomic_DNA"/>
</dbReference>
<dbReference type="OrthoDB" id="4570646at2"/>
<protein>
    <submittedName>
        <fullName evidence="2">DUF397 domain-containing protein</fullName>
    </submittedName>
</protein>
<dbReference type="Pfam" id="PF04149">
    <property type="entry name" value="DUF397"/>
    <property type="match status" value="1"/>
</dbReference>
<comment type="caution">
    <text evidence="2">The sequence shown here is derived from an EMBL/GenBank/DDBJ whole genome shotgun (WGS) entry which is preliminary data.</text>
</comment>
<name>A0A372JSF2_9ACTN</name>
<gene>
    <name evidence="2" type="ORF">DZF91_04270</name>
</gene>